<dbReference type="HOGENOM" id="CLU_557927_0_0_1"/>
<evidence type="ECO:0000256" key="1">
    <source>
        <dbReference type="SAM" id="MobiDB-lite"/>
    </source>
</evidence>
<dbReference type="OrthoDB" id="2757543at2759"/>
<protein>
    <submittedName>
        <fullName evidence="2">Uncharacterized protein</fullName>
    </submittedName>
</protein>
<feature type="compositionally biased region" description="Low complexity" evidence="1">
    <location>
        <begin position="229"/>
        <end position="249"/>
    </location>
</feature>
<proteinExistence type="predicted"/>
<name>A0A060SCA5_PYCCI</name>
<evidence type="ECO:0000313" key="2">
    <source>
        <dbReference type="EMBL" id="CDO69909.1"/>
    </source>
</evidence>
<comment type="caution">
    <text evidence="2">The sequence shown here is derived from an EMBL/GenBank/DDBJ whole genome shotgun (WGS) entry which is preliminary data.</text>
</comment>
<sequence>MESPLSLSETAPPRPTTYTMRCPWSVPLPSAARPPRVVANADQLVVLNALYARAGQDASKSDIEEASRETGLRSKGKQASGFTIASTTAKKSKAGSKHASDGPNAQLQTALNNSMRPVFDLSSAGPTFHCPVELPTLLSGVPSSSGDGSSALYGDPWLDHMNTEDSPSAVPTVKMAHSGDSFTIPLRMGSSYLSSDSASGPSPDSVRGALGDAFYPLEPSCAPSPALESAGVGTSSWASSSSPGPNNAPRMHFSQLDPLHIPSSGYTSLMSHHAHGSSGSSSTFTPPAAFLPGPGYLTTSAAYLYCLLNESTDNCAPPEAPMLPMNYHALPVMDVYSELLSPMPDSISPIPAGLSEASRFTVPATPVSYRMHLSDLVILTKRMRATSQPEVDRDGSTSAEAADGHPDSTSTTSPQDLPVTSGGVVQCLSERDNPGMTIDGNVTDEEDEVVTPGEERELFTGTMVKGQEVLDINIVSANNAAADAGEIIG</sequence>
<keyword evidence="3" id="KW-1185">Reference proteome</keyword>
<dbReference type="AlphaFoldDB" id="A0A060SCA5"/>
<feature type="region of interest" description="Disordered" evidence="1">
    <location>
        <begin position="386"/>
        <end position="421"/>
    </location>
</feature>
<dbReference type="EMBL" id="CCBP010000057">
    <property type="protein sequence ID" value="CDO69909.1"/>
    <property type="molecule type" value="Genomic_DNA"/>
</dbReference>
<feature type="region of interest" description="Disordered" evidence="1">
    <location>
        <begin position="225"/>
        <end position="255"/>
    </location>
</feature>
<feature type="region of interest" description="Disordered" evidence="1">
    <location>
        <begin position="57"/>
        <end position="105"/>
    </location>
</feature>
<reference evidence="2" key="1">
    <citation type="submission" date="2014-01" db="EMBL/GenBank/DDBJ databases">
        <title>The genome of the white-rot fungus Pycnoporus cinnabarinus: a basidiomycete model with a versatile arsenal for lignocellulosic biomass breakdown.</title>
        <authorList>
            <person name="Levasseur A."/>
            <person name="Lomascolo A."/>
            <person name="Ruiz-Duenas F.J."/>
            <person name="Uzan E."/>
            <person name="Piumi F."/>
            <person name="Kues U."/>
            <person name="Ram A.F.J."/>
            <person name="Murat C."/>
            <person name="Haon M."/>
            <person name="Benoit I."/>
            <person name="Arfi Y."/>
            <person name="Chevret D."/>
            <person name="Drula E."/>
            <person name="Kwon M.J."/>
            <person name="Gouret P."/>
            <person name="Lesage-Meessen L."/>
            <person name="Lombard V."/>
            <person name="Mariette J."/>
            <person name="Noirot C."/>
            <person name="Park J."/>
            <person name="Patyshakuliyeva A."/>
            <person name="Wieneger R.A.B."/>
            <person name="Wosten H.A.B."/>
            <person name="Martin F."/>
            <person name="Coutinho P.M."/>
            <person name="de Vries R."/>
            <person name="Martinez A.T."/>
            <person name="Klopp C."/>
            <person name="Pontarotti P."/>
            <person name="Henrissat B."/>
            <person name="Record E."/>
        </authorList>
    </citation>
    <scope>NUCLEOTIDE SEQUENCE [LARGE SCALE GENOMIC DNA]</scope>
    <source>
        <strain evidence="2">BRFM137</strain>
    </source>
</reference>
<accession>A0A060SCA5</accession>
<dbReference type="OMA" id="CEEMEPF"/>
<feature type="compositionally biased region" description="Basic and acidic residues" evidence="1">
    <location>
        <begin position="59"/>
        <end position="72"/>
    </location>
</feature>
<gene>
    <name evidence="2" type="ORF">BN946_scf184884.g68</name>
</gene>
<dbReference type="Proteomes" id="UP000029665">
    <property type="component" value="Unassembled WGS sequence"/>
</dbReference>
<organism evidence="2 3">
    <name type="scientific">Pycnoporus cinnabarinus</name>
    <name type="common">Cinnabar-red polypore</name>
    <name type="synonym">Trametes cinnabarina</name>
    <dbReference type="NCBI Taxonomy" id="5643"/>
    <lineage>
        <taxon>Eukaryota</taxon>
        <taxon>Fungi</taxon>
        <taxon>Dikarya</taxon>
        <taxon>Basidiomycota</taxon>
        <taxon>Agaricomycotina</taxon>
        <taxon>Agaricomycetes</taxon>
        <taxon>Polyporales</taxon>
        <taxon>Polyporaceae</taxon>
        <taxon>Trametes</taxon>
    </lineage>
</organism>
<evidence type="ECO:0000313" key="3">
    <source>
        <dbReference type="Proteomes" id="UP000029665"/>
    </source>
</evidence>